<sequence>MKRLLAAIAAFGAALPVAAEPVSGVTLFRQNCATCHGLDARGNGPMAGVLSVAVPDLTGLAAAAGGAFPMAEVVAVIDGRRAFPAHGGPMPIFGFTLSGEMVVLTPPAGGEIATSQEIAALAQWLESVQE</sequence>
<reference evidence="7 8" key="1">
    <citation type="submission" date="2024-06" db="EMBL/GenBank/DDBJ databases">
        <title>Genome of Rhodovulum iodosum, a marine photoferrotroph.</title>
        <authorList>
            <person name="Bianchini G."/>
            <person name="Nikeleit V."/>
            <person name="Kappler A."/>
            <person name="Bryce C."/>
            <person name="Sanchez-Baracaldo P."/>
        </authorList>
    </citation>
    <scope>NUCLEOTIDE SEQUENCE [LARGE SCALE GENOMIC DNA]</scope>
    <source>
        <strain evidence="7 8">UT/N1</strain>
    </source>
</reference>
<dbReference type="Gene3D" id="1.10.760.10">
    <property type="entry name" value="Cytochrome c-like domain"/>
    <property type="match status" value="1"/>
</dbReference>
<proteinExistence type="predicted"/>
<keyword evidence="3 4" id="KW-0408">Iron</keyword>
<gene>
    <name evidence="7" type="ORF">Ga0609869_000608</name>
</gene>
<feature type="domain" description="Cytochrome c" evidence="6">
    <location>
        <begin position="19"/>
        <end position="129"/>
    </location>
</feature>
<name>A0ABV3XR33_9RHOB</name>
<dbReference type="InterPro" id="IPR036909">
    <property type="entry name" value="Cyt_c-like_dom_sf"/>
</dbReference>
<feature type="chain" id="PRO_5047105007" evidence="5">
    <location>
        <begin position="20"/>
        <end position="130"/>
    </location>
</feature>
<dbReference type="InterPro" id="IPR009056">
    <property type="entry name" value="Cyt_c-like_dom"/>
</dbReference>
<protein>
    <submittedName>
        <fullName evidence="7">Mono/diheme cytochrome c family protein</fullName>
    </submittedName>
</protein>
<feature type="signal peptide" evidence="5">
    <location>
        <begin position="1"/>
        <end position="19"/>
    </location>
</feature>
<organism evidence="7 8">
    <name type="scientific">Rhodovulum iodosum</name>
    <dbReference type="NCBI Taxonomy" id="68291"/>
    <lineage>
        <taxon>Bacteria</taxon>
        <taxon>Pseudomonadati</taxon>
        <taxon>Pseudomonadota</taxon>
        <taxon>Alphaproteobacteria</taxon>
        <taxon>Rhodobacterales</taxon>
        <taxon>Paracoccaceae</taxon>
        <taxon>Rhodovulum</taxon>
    </lineage>
</organism>
<dbReference type="SUPFAM" id="SSF46626">
    <property type="entry name" value="Cytochrome c"/>
    <property type="match status" value="1"/>
</dbReference>
<keyword evidence="8" id="KW-1185">Reference proteome</keyword>
<dbReference type="Pfam" id="PF00034">
    <property type="entry name" value="Cytochrom_C"/>
    <property type="match status" value="1"/>
</dbReference>
<evidence type="ECO:0000313" key="7">
    <source>
        <dbReference type="EMBL" id="MEX5727255.1"/>
    </source>
</evidence>
<comment type="caution">
    <text evidence="7">The sequence shown here is derived from an EMBL/GenBank/DDBJ whole genome shotgun (WGS) entry which is preliminary data.</text>
</comment>
<evidence type="ECO:0000259" key="6">
    <source>
        <dbReference type="PROSITE" id="PS51007"/>
    </source>
</evidence>
<evidence type="ECO:0000256" key="5">
    <source>
        <dbReference type="SAM" id="SignalP"/>
    </source>
</evidence>
<keyword evidence="1 4" id="KW-0349">Heme</keyword>
<dbReference type="Proteomes" id="UP001560019">
    <property type="component" value="Unassembled WGS sequence"/>
</dbReference>
<dbReference type="RefSeq" id="WP_170168861.1">
    <property type="nucleotide sequence ID" value="NZ_JBEHHI010000001.1"/>
</dbReference>
<dbReference type="EMBL" id="JBEHHI010000001">
    <property type="protein sequence ID" value="MEX5727255.1"/>
    <property type="molecule type" value="Genomic_DNA"/>
</dbReference>
<evidence type="ECO:0000256" key="4">
    <source>
        <dbReference type="PROSITE-ProRule" id="PRU00433"/>
    </source>
</evidence>
<dbReference type="PROSITE" id="PS51007">
    <property type="entry name" value="CYTC"/>
    <property type="match status" value="1"/>
</dbReference>
<evidence type="ECO:0000256" key="3">
    <source>
        <dbReference type="ARBA" id="ARBA00023004"/>
    </source>
</evidence>
<evidence type="ECO:0000256" key="1">
    <source>
        <dbReference type="ARBA" id="ARBA00022617"/>
    </source>
</evidence>
<keyword evidence="2 4" id="KW-0479">Metal-binding</keyword>
<evidence type="ECO:0000313" key="8">
    <source>
        <dbReference type="Proteomes" id="UP001560019"/>
    </source>
</evidence>
<keyword evidence="5" id="KW-0732">Signal</keyword>
<evidence type="ECO:0000256" key="2">
    <source>
        <dbReference type="ARBA" id="ARBA00022723"/>
    </source>
</evidence>
<accession>A0ABV3XR33</accession>